<feature type="non-terminal residue" evidence="1">
    <location>
        <position position="1"/>
    </location>
</feature>
<dbReference type="EMBL" id="SNRY01002559">
    <property type="protein sequence ID" value="KAA6324501.1"/>
    <property type="molecule type" value="Genomic_DNA"/>
</dbReference>
<dbReference type="AlphaFoldDB" id="A0A5J4QUN4"/>
<comment type="caution">
    <text evidence="1">The sequence shown here is derived from an EMBL/GenBank/DDBJ whole genome shotgun (WGS) entry which is preliminary data.</text>
</comment>
<name>A0A5J4QUN4_9ZZZZ</name>
<accession>A0A5J4QUN4</accession>
<sequence length="80" mass="9974">NRWLKTMEQRVEEFEKWCNKTQPEQIKRICNLIENIYWNLYNPSLMRKYKERIAFAGEKQKALMQQRFNEIINKMNTVQF</sequence>
<protein>
    <submittedName>
        <fullName evidence="1">Uncharacterized protein</fullName>
    </submittedName>
</protein>
<gene>
    <name evidence="1" type="ORF">EZS27_026170</name>
</gene>
<evidence type="ECO:0000313" key="1">
    <source>
        <dbReference type="EMBL" id="KAA6324501.1"/>
    </source>
</evidence>
<reference evidence="1" key="1">
    <citation type="submission" date="2019-03" db="EMBL/GenBank/DDBJ databases">
        <title>Single cell metagenomics reveals metabolic interactions within the superorganism composed of flagellate Streblomastix strix and complex community of Bacteroidetes bacteria on its surface.</title>
        <authorList>
            <person name="Treitli S.C."/>
            <person name="Kolisko M."/>
            <person name="Husnik F."/>
            <person name="Keeling P."/>
            <person name="Hampl V."/>
        </authorList>
    </citation>
    <scope>NUCLEOTIDE SEQUENCE</scope>
    <source>
        <strain evidence="1">STM</strain>
    </source>
</reference>
<organism evidence="1">
    <name type="scientific">termite gut metagenome</name>
    <dbReference type="NCBI Taxonomy" id="433724"/>
    <lineage>
        <taxon>unclassified sequences</taxon>
        <taxon>metagenomes</taxon>
        <taxon>organismal metagenomes</taxon>
    </lineage>
</organism>
<proteinExistence type="predicted"/>